<proteinExistence type="predicted"/>
<feature type="transmembrane region" description="Helical" evidence="1">
    <location>
        <begin position="66"/>
        <end position="86"/>
    </location>
</feature>
<keyword evidence="3" id="KW-1185">Reference proteome</keyword>
<reference evidence="2 3" key="1">
    <citation type="journal article" date="2019" name="ACS Chem. Biol.">
        <title>Identification and Mobilization of a Cryptic Antibiotic Biosynthesis Gene Locus from a Human-Pathogenic Nocardia Isolate.</title>
        <authorList>
            <person name="Herisse M."/>
            <person name="Ishida K."/>
            <person name="Porter J.L."/>
            <person name="Howden B."/>
            <person name="Hertweck C."/>
            <person name="Stinear T.P."/>
            <person name="Pidot S.J."/>
        </authorList>
    </citation>
    <scope>NUCLEOTIDE SEQUENCE [LARGE SCALE GENOMIC DNA]</scope>
    <source>
        <strain evidence="2 3">AUSMDU00012717</strain>
    </source>
</reference>
<feature type="transmembrane region" description="Helical" evidence="1">
    <location>
        <begin position="179"/>
        <end position="197"/>
    </location>
</feature>
<feature type="transmembrane region" description="Helical" evidence="1">
    <location>
        <begin position="236"/>
        <end position="255"/>
    </location>
</feature>
<organism evidence="2 3">
    <name type="scientific">Nocardia arthritidis</name>
    <dbReference type="NCBI Taxonomy" id="228602"/>
    <lineage>
        <taxon>Bacteria</taxon>
        <taxon>Bacillati</taxon>
        <taxon>Actinomycetota</taxon>
        <taxon>Actinomycetes</taxon>
        <taxon>Mycobacteriales</taxon>
        <taxon>Nocardiaceae</taxon>
        <taxon>Nocardia</taxon>
    </lineage>
</organism>
<feature type="transmembrane region" description="Helical" evidence="1">
    <location>
        <begin position="149"/>
        <end position="172"/>
    </location>
</feature>
<dbReference type="EMBL" id="CP046172">
    <property type="protein sequence ID" value="QIS15320.1"/>
    <property type="molecule type" value="Genomic_DNA"/>
</dbReference>
<keyword evidence="1" id="KW-0472">Membrane</keyword>
<sequence length="260" mass="26624">MIEIIPAELLPAVNSEIRKVTTLRRYQLLAAALVVVAIVAGSGFALMSGNADPKGQPATGAATIGLYLAMAATIVAAGVFGALGAGEEYRYRTMPATVLFTPNRDRIAIAKFAVAAGFAVATAALVEVIGAGCTLGFGRGKFDIGLKFFAALGGGLVAALCWAVLGTALGLLLRSAAGAAAALLGWFIVIEPLIWLITNTLGIPGFATLLPGSATVSTVVVGSFAKSHFLAPAPAAVVVLVLWTSALGVAAWWYLRRREV</sequence>
<dbReference type="RefSeq" id="WP_167477589.1">
    <property type="nucleotide sequence ID" value="NZ_CP046172.1"/>
</dbReference>
<feature type="transmembrane region" description="Helical" evidence="1">
    <location>
        <begin position="107"/>
        <end position="129"/>
    </location>
</feature>
<keyword evidence="1" id="KW-0812">Transmembrane</keyword>
<accession>A0A6G9YQC6</accession>
<name>A0A6G9YQC6_9NOCA</name>
<dbReference type="KEGG" id="nah:F5544_37465"/>
<dbReference type="Proteomes" id="UP000503540">
    <property type="component" value="Chromosome"/>
</dbReference>
<keyword evidence="1" id="KW-1133">Transmembrane helix</keyword>
<evidence type="ECO:0000256" key="1">
    <source>
        <dbReference type="SAM" id="Phobius"/>
    </source>
</evidence>
<feature type="transmembrane region" description="Helical" evidence="1">
    <location>
        <begin position="28"/>
        <end position="46"/>
    </location>
</feature>
<protein>
    <submittedName>
        <fullName evidence="2">ABC transporter permease</fullName>
    </submittedName>
</protein>
<evidence type="ECO:0000313" key="2">
    <source>
        <dbReference type="EMBL" id="QIS15320.1"/>
    </source>
</evidence>
<gene>
    <name evidence="2" type="ORF">F5544_37465</name>
</gene>
<evidence type="ECO:0000313" key="3">
    <source>
        <dbReference type="Proteomes" id="UP000503540"/>
    </source>
</evidence>
<dbReference type="AlphaFoldDB" id="A0A6G9YQC6"/>